<gene>
    <name evidence="6" type="ORF">GCM10007878_23440</name>
</gene>
<dbReference type="InterPro" id="IPR020846">
    <property type="entry name" value="MFS_dom"/>
</dbReference>
<dbReference type="InterPro" id="IPR011701">
    <property type="entry name" value="MFS"/>
</dbReference>
<dbReference type="InterPro" id="IPR036259">
    <property type="entry name" value="MFS_trans_sf"/>
</dbReference>
<feature type="transmembrane region" description="Helical" evidence="4">
    <location>
        <begin position="162"/>
        <end position="180"/>
    </location>
</feature>
<feature type="transmembrane region" description="Helical" evidence="4">
    <location>
        <begin position="132"/>
        <end position="156"/>
    </location>
</feature>
<dbReference type="Gene3D" id="1.20.1250.20">
    <property type="entry name" value="MFS general substrate transporter like domains"/>
    <property type="match status" value="2"/>
</dbReference>
<name>A0ABQ6A1W4_9GAMM</name>
<dbReference type="EMBL" id="BSOR01000039">
    <property type="protein sequence ID" value="GLR64906.1"/>
    <property type="molecule type" value="Genomic_DNA"/>
</dbReference>
<evidence type="ECO:0000256" key="2">
    <source>
        <dbReference type="ARBA" id="ARBA00022989"/>
    </source>
</evidence>
<feature type="transmembrane region" description="Helical" evidence="4">
    <location>
        <begin position="45"/>
        <end position="66"/>
    </location>
</feature>
<dbReference type="SUPFAM" id="SSF103473">
    <property type="entry name" value="MFS general substrate transporter"/>
    <property type="match status" value="1"/>
</dbReference>
<feature type="transmembrane region" description="Helical" evidence="4">
    <location>
        <begin position="277"/>
        <end position="296"/>
    </location>
</feature>
<feature type="transmembrane region" description="Helical" evidence="4">
    <location>
        <begin position="339"/>
        <end position="359"/>
    </location>
</feature>
<feature type="transmembrane region" description="Helical" evidence="4">
    <location>
        <begin position="73"/>
        <end position="92"/>
    </location>
</feature>
<dbReference type="PANTHER" id="PTHR43129:SF1">
    <property type="entry name" value="FOSMIDOMYCIN RESISTANCE PROTEIN"/>
    <property type="match status" value="1"/>
</dbReference>
<evidence type="ECO:0000256" key="1">
    <source>
        <dbReference type="ARBA" id="ARBA00022692"/>
    </source>
</evidence>
<feature type="transmembrane region" description="Helical" evidence="4">
    <location>
        <begin position="365"/>
        <end position="385"/>
    </location>
</feature>
<evidence type="ECO:0000256" key="3">
    <source>
        <dbReference type="ARBA" id="ARBA00023136"/>
    </source>
</evidence>
<keyword evidence="1 4" id="KW-0812">Transmembrane</keyword>
<dbReference type="PANTHER" id="PTHR43129">
    <property type="entry name" value="FOSMIDOMYCIN RESISTANCE PROTEIN"/>
    <property type="match status" value="1"/>
</dbReference>
<protein>
    <submittedName>
        <fullName evidence="6">MFS transporter</fullName>
    </submittedName>
</protein>
<feature type="transmembrane region" description="Helical" evidence="4">
    <location>
        <begin position="302"/>
        <end position="319"/>
    </location>
</feature>
<feature type="transmembrane region" description="Helical" evidence="4">
    <location>
        <begin position="247"/>
        <end position="270"/>
    </location>
</feature>
<proteinExistence type="predicted"/>
<feature type="domain" description="Major facilitator superfamily (MFS) profile" evidence="5">
    <location>
        <begin position="8"/>
        <end position="390"/>
    </location>
</feature>
<feature type="transmembrane region" description="Helical" evidence="4">
    <location>
        <begin position="98"/>
        <end position="120"/>
    </location>
</feature>
<dbReference type="RefSeq" id="WP_036239368.1">
    <property type="nucleotide sequence ID" value="NZ_BSOR01000039.1"/>
</dbReference>
<dbReference type="Pfam" id="PF07690">
    <property type="entry name" value="MFS_1"/>
    <property type="match status" value="2"/>
</dbReference>
<evidence type="ECO:0000313" key="7">
    <source>
        <dbReference type="Proteomes" id="UP001156682"/>
    </source>
</evidence>
<evidence type="ECO:0000259" key="5">
    <source>
        <dbReference type="PROSITE" id="PS50850"/>
    </source>
</evidence>
<dbReference type="Proteomes" id="UP001156682">
    <property type="component" value="Unassembled WGS sequence"/>
</dbReference>
<reference evidence="7" key="1">
    <citation type="journal article" date="2019" name="Int. J. Syst. Evol. Microbiol.">
        <title>The Global Catalogue of Microorganisms (GCM) 10K type strain sequencing project: providing services to taxonomists for standard genome sequencing and annotation.</title>
        <authorList>
            <consortium name="The Broad Institute Genomics Platform"/>
            <consortium name="The Broad Institute Genome Sequencing Center for Infectious Disease"/>
            <person name="Wu L."/>
            <person name="Ma J."/>
        </authorList>
    </citation>
    <scope>NUCLEOTIDE SEQUENCE [LARGE SCALE GENOMIC DNA]</scope>
    <source>
        <strain evidence="7">NBRC 100033</strain>
    </source>
</reference>
<keyword evidence="7" id="KW-1185">Reference proteome</keyword>
<dbReference type="PROSITE" id="PS50850">
    <property type="entry name" value="MFS"/>
    <property type="match status" value="1"/>
</dbReference>
<keyword evidence="3 4" id="KW-0472">Membrane</keyword>
<feature type="transmembrane region" description="Helical" evidence="4">
    <location>
        <begin position="12"/>
        <end position="33"/>
    </location>
</feature>
<comment type="caution">
    <text evidence="6">The sequence shown here is derived from an EMBL/GenBank/DDBJ whole genome shotgun (WGS) entry which is preliminary data.</text>
</comment>
<feature type="transmembrane region" description="Helical" evidence="4">
    <location>
        <begin position="207"/>
        <end position="227"/>
    </location>
</feature>
<accession>A0ABQ6A1W4</accession>
<sequence length="400" mass="42498">MQSSNRGLLAQVSAAHLVSHFYMLVIPALLPVLPDMMQVNFMQLGFALAVFGVVSALVQAPIGFLVDKWGAKSLLKGALFLGGLSYLLLALMPSYPVLILAMALSGLANGVYHPADYALLSKGMPSNRMGRAFSIHTFSGYLGAALAPPIVIAISFILDVRWAFAFAALLGFIVWAFLHFRSFKISAANIAVEKEGKPAAETRPLRLPVFTLAILTLLFMLLSLSTGSIEKFSVTALVEGFNTPLALANQALTGFLFASAFGVLFGGYLADKTTQHGFLAALTFGLAAVLVLLVIYLPLTGIILIGTLTLIGFLTGIVAPSRDMLVRAAAPEGSEGKVFGIVSTGFNFGAIAGPLLFGWLVDQQLATGVFWASFSFMVATSLLVLAQEIKPARKRVLGKH</sequence>
<organism evidence="6 7">
    <name type="scientific">Marinospirillum insulare</name>
    <dbReference type="NCBI Taxonomy" id="217169"/>
    <lineage>
        <taxon>Bacteria</taxon>
        <taxon>Pseudomonadati</taxon>
        <taxon>Pseudomonadota</taxon>
        <taxon>Gammaproteobacteria</taxon>
        <taxon>Oceanospirillales</taxon>
        <taxon>Oceanospirillaceae</taxon>
        <taxon>Marinospirillum</taxon>
    </lineage>
</organism>
<evidence type="ECO:0000256" key="4">
    <source>
        <dbReference type="SAM" id="Phobius"/>
    </source>
</evidence>
<keyword evidence="2 4" id="KW-1133">Transmembrane helix</keyword>
<evidence type="ECO:0000313" key="6">
    <source>
        <dbReference type="EMBL" id="GLR64906.1"/>
    </source>
</evidence>